<evidence type="ECO:0008006" key="4">
    <source>
        <dbReference type="Google" id="ProtNLM"/>
    </source>
</evidence>
<accession>A0A6L8LJ90</accession>
<dbReference type="Proteomes" id="UP000479043">
    <property type="component" value="Unassembled WGS sequence"/>
</dbReference>
<gene>
    <name evidence="2" type="ORF">GR167_11975</name>
</gene>
<protein>
    <recommendedName>
        <fullName evidence="4">Type IV pilus biogenesis</fullName>
    </recommendedName>
</protein>
<keyword evidence="3" id="KW-1185">Reference proteome</keyword>
<dbReference type="RefSeq" id="WP_160973761.1">
    <property type="nucleotide sequence ID" value="NZ_WWEN01000004.1"/>
</dbReference>
<evidence type="ECO:0000313" key="2">
    <source>
        <dbReference type="EMBL" id="MYM56024.1"/>
    </source>
</evidence>
<sequence length="97" mass="10214">MPVTPVAEATARNAARPNAKTRRAATQADQMPLDRTSLIGTLLTPNGPAAYLKLPRGALRRVETGDMVDGARITAIGEGVLMLTRGAETRALHIPGN</sequence>
<feature type="region of interest" description="Disordered" evidence="1">
    <location>
        <begin position="1"/>
        <end position="31"/>
    </location>
</feature>
<organism evidence="2 3">
    <name type="scientific">Thalassovita mangrovi</name>
    <dbReference type="NCBI Taxonomy" id="2692236"/>
    <lineage>
        <taxon>Bacteria</taxon>
        <taxon>Pseudomonadati</taxon>
        <taxon>Pseudomonadota</taxon>
        <taxon>Alphaproteobacteria</taxon>
        <taxon>Rhodobacterales</taxon>
        <taxon>Roseobacteraceae</taxon>
        <taxon>Thalassovita</taxon>
    </lineage>
</organism>
<dbReference type="AlphaFoldDB" id="A0A6L8LJ90"/>
<evidence type="ECO:0000256" key="1">
    <source>
        <dbReference type="SAM" id="MobiDB-lite"/>
    </source>
</evidence>
<proteinExistence type="predicted"/>
<name>A0A6L8LJ90_9RHOB</name>
<dbReference type="EMBL" id="WWEN01000004">
    <property type="protein sequence ID" value="MYM56024.1"/>
    <property type="molecule type" value="Genomic_DNA"/>
</dbReference>
<comment type="caution">
    <text evidence="2">The sequence shown here is derived from an EMBL/GenBank/DDBJ whole genome shotgun (WGS) entry which is preliminary data.</text>
</comment>
<evidence type="ECO:0000313" key="3">
    <source>
        <dbReference type="Proteomes" id="UP000479043"/>
    </source>
</evidence>
<reference evidence="2 3" key="1">
    <citation type="submission" date="2020-01" db="EMBL/GenBank/DDBJ databases">
        <authorList>
            <person name="Chen S."/>
        </authorList>
    </citation>
    <scope>NUCLEOTIDE SEQUENCE [LARGE SCALE GENOMIC DNA]</scope>
    <source>
        <strain evidence="2 3">GS-10</strain>
    </source>
</reference>